<reference evidence="1 2" key="1">
    <citation type="submission" date="2014-12" db="EMBL/GenBank/DDBJ databases">
        <title>Draft genome sequences of 10 type strains of Lactococcus.</title>
        <authorList>
            <person name="Sun Z."/>
            <person name="Zhong Z."/>
            <person name="Liu W."/>
            <person name="Zhang W."/>
            <person name="Zhang H."/>
        </authorList>
    </citation>
    <scope>NUCLEOTIDE SEQUENCE [LARGE SCALE GENOMIC DNA]</scope>
    <source>
        <strain evidence="1 2">DSM 6634</strain>
    </source>
</reference>
<gene>
    <name evidence="1" type="ORF">RU86_GL001657</name>
</gene>
<accession>A0A2A5RUI1</accession>
<comment type="caution">
    <text evidence="1">The sequence shown here is derived from an EMBL/GenBank/DDBJ whole genome shotgun (WGS) entry which is preliminary data.</text>
</comment>
<dbReference type="Proteomes" id="UP000218282">
    <property type="component" value="Unassembled WGS sequence"/>
</dbReference>
<dbReference type="RefSeq" id="WP_143468126.1">
    <property type="nucleotide sequence ID" value="NZ_JXJW01000038.1"/>
</dbReference>
<name>A0A2A5RUI1_9LACT</name>
<dbReference type="AlphaFoldDB" id="A0A2A5RUI1"/>
<evidence type="ECO:0008006" key="3">
    <source>
        <dbReference type="Google" id="ProtNLM"/>
    </source>
</evidence>
<organism evidence="1 2">
    <name type="scientific">Pseudolactococcus piscium</name>
    <dbReference type="NCBI Taxonomy" id="1364"/>
    <lineage>
        <taxon>Bacteria</taxon>
        <taxon>Bacillati</taxon>
        <taxon>Bacillota</taxon>
        <taxon>Bacilli</taxon>
        <taxon>Lactobacillales</taxon>
        <taxon>Streptococcaceae</taxon>
        <taxon>Pseudolactococcus</taxon>
    </lineage>
</organism>
<protein>
    <recommendedName>
        <fullName evidence="3">Lactococcin 972 family bacteriocin</fullName>
    </recommendedName>
</protein>
<keyword evidence="2" id="KW-1185">Reference proteome</keyword>
<dbReference type="EMBL" id="JXJW01000038">
    <property type="protein sequence ID" value="PCS04179.1"/>
    <property type="molecule type" value="Genomic_DNA"/>
</dbReference>
<evidence type="ECO:0000313" key="1">
    <source>
        <dbReference type="EMBL" id="PCS04179.1"/>
    </source>
</evidence>
<sequence>MKKGDDMTKLKKIAMLTVAVATLGTATVGAINAAAENPHPWLIDQWDHSSKNGSTNAYSNYSVLDSRLYGSIAYVNNRLGVTRSYDSEDYGMAYSSHKQDKLDLGTKSYPGWNVYYFGR</sequence>
<proteinExistence type="predicted"/>
<evidence type="ECO:0000313" key="2">
    <source>
        <dbReference type="Proteomes" id="UP000218282"/>
    </source>
</evidence>